<comment type="cofactor">
    <cofactor evidence="5">
        <name>Mg(2+)</name>
        <dbReference type="ChEBI" id="CHEBI:18420"/>
    </cofactor>
</comment>
<evidence type="ECO:0000313" key="7">
    <source>
        <dbReference type="EMBL" id="MEI5686279.1"/>
    </source>
</evidence>
<dbReference type="InterPro" id="IPR022907">
    <property type="entry name" value="VapC_family"/>
</dbReference>
<dbReference type="EMBL" id="JBBBDM010000002">
    <property type="protein sequence ID" value="MEI5686279.1"/>
    <property type="molecule type" value="Genomic_DNA"/>
</dbReference>
<keyword evidence="5" id="KW-0800">Toxin</keyword>
<protein>
    <recommendedName>
        <fullName evidence="5">Ribonuclease VapC</fullName>
        <shortName evidence="5">RNase VapC</shortName>
        <ecNumber evidence="5">3.1.-.-</ecNumber>
    </recommendedName>
    <alternativeName>
        <fullName evidence="5">Toxin VapC</fullName>
    </alternativeName>
</protein>
<sequence length="131" mass="14251">MTIFIDASAMVSMLALEEGFEALADRVDQADRRLTSAMAIWESTIALSSGRGIMMDFARADVANFIASRHVAVVPIGAAEADLALEAHRRYGKGRHPARLNMGDCFAYACAKAHDARLLYKGNDFSRTDLA</sequence>
<keyword evidence="2 5" id="KW-0540">Nuclease</keyword>
<dbReference type="HAMAP" id="MF_00265">
    <property type="entry name" value="VapC_Nob1"/>
    <property type="match status" value="1"/>
</dbReference>
<keyword evidence="1 5" id="KW-1277">Toxin-antitoxin system</keyword>
<evidence type="ECO:0000256" key="3">
    <source>
        <dbReference type="ARBA" id="ARBA00022723"/>
    </source>
</evidence>
<organism evidence="7 8">
    <name type="scientific">Sphingomonas kyungheensis</name>
    <dbReference type="NCBI Taxonomy" id="1069987"/>
    <lineage>
        <taxon>Bacteria</taxon>
        <taxon>Pseudomonadati</taxon>
        <taxon>Pseudomonadota</taxon>
        <taxon>Alphaproteobacteria</taxon>
        <taxon>Sphingomonadales</taxon>
        <taxon>Sphingomonadaceae</taxon>
        <taxon>Sphingomonas</taxon>
    </lineage>
</organism>
<evidence type="ECO:0000259" key="6">
    <source>
        <dbReference type="Pfam" id="PF01850"/>
    </source>
</evidence>
<evidence type="ECO:0000313" key="8">
    <source>
        <dbReference type="Proteomes" id="UP001367771"/>
    </source>
</evidence>
<dbReference type="Pfam" id="PF01850">
    <property type="entry name" value="PIN"/>
    <property type="match status" value="1"/>
</dbReference>
<feature type="domain" description="PIN" evidence="6">
    <location>
        <begin position="3"/>
        <end position="129"/>
    </location>
</feature>
<gene>
    <name evidence="5" type="primary">vapC</name>
    <name evidence="7" type="ORF">V8201_04220</name>
</gene>
<reference evidence="7 8" key="1">
    <citation type="journal article" date="2013" name="Int. J. Syst. Evol. Microbiol.">
        <title>Sphingomonas kyungheensis sp. nov., a bacterium with ginsenoside-converting activity isolated from soil of a ginseng field.</title>
        <authorList>
            <person name="Son H.M."/>
            <person name="Yang J.E."/>
            <person name="Park Y."/>
            <person name="Han C.K."/>
            <person name="Kim S.G."/>
            <person name="Kook M."/>
            <person name="Yi T.H."/>
        </authorList>
    </citation>
    <scope>NUCLEOTIDE SEQUENCE [LARGE SCALE GENOMIC DNA]</scope>
    <source>
        <strain evidence="7 8">LMG 26582</strain>
    </source>
</reference>
<evidence type="ECO:0000256" key="4">
    <source>
        <dbReference type="ARBA" id="ARBA00022801"/>
    </source>
</evidence>
<dbReference type="Proteomes" id="UP001367771">
    <property type="component" value="Unassembled WGS sequence"/>
</dbReference>
<evidence type="ECO:0000256" key="1">
    <source>
        <dbReference type="ARBA" id="ARBA00022649"/>
    </source>
</evidence>
<evidence type="ECO:0000256" key="2">
    <source>
        <dbReference type="ARBA" id="ARBA00022722"/>
    </source>
</evidence>
<dbReference type="Gene3D" id="3.40.50.1010">
    <property type="entry name" value="5'-nuclease"/>
    <property type="match status" value="1"/>
</dbReference>
<comment type="function">
    <text evidence="5">Toxic component of a toxin-antitoxin (TA) system. An RNase.</text>
</comment>
<keyword evidence="3 5" id="KW-0479">Metal-binding</keyword>
<dbReference type="InterPro" id="IPR029060">
    <property type="entry name" value="PIN-like_dom_sf"/>
</dbReference>
<dbReference type="InterPro" id="IPR002716">
    <property type="entry name" value="PIN_dom"/>
</dbReference>
<dbReference type="SUPFAM" id="SSF88723">
    <property type="entry name" value="PIN domain-like"/>
    <property type="match status" value="1"/>
</dbReference>
<keyword evidence="4 5" id="KW-0378">Hydrolase</keyword>
<dbReference type="EC" id="3.1.-.-" evidence="5"/>
<comment type="similarity">
    <text evidence="5">Belongs to the PINc/VapC protein family.</text>
</comment>
<comment type="caution">
    <text evidence="7">The sequence shown here is derived from an EMBL/GenBank/DDBJ whole genome shotgun (WGS) entry which is preliminary data.</text>
</comment>
<dbReference type="CDD" id="cd09871">
    <property type="entry name" value="PIN_MtVapC28-VapC30-like"/>
    <property type="match status" value="1"/>
</dbReference>
<feature type="binding site" evidence="5">
    <location>
        <position position="104"/>
    </location>
    <ligand>
        <name>Mg(2+)</name>
        <dbReference type="ChEBI" id="CHEBI:18420"/>
    </ligand>
</feature>
<keyword evidence="8" id="KW-1185">Reference proteome</keyword>
<name>A0ABU8GZK3_9SPHN</name>
<feature type="binding site" evidence="5">
    <location>
        <position position="6"/>
    </location>
    <ligand>
        <name>Mg(2+)</name>
        <dbReference type="ChEBI" id="CHEBI:18420"/>
    </ligand>
</feature>
<evidence type="ECO:0000256" key="5">
    <source>
        <dbReference type="HAMAP-Rule" id="MF_00265"/>
    </source>
</evidence>
<accession>A0ABU8GZK3</accession>
<proteinExistence type="inferred from homology"/>
<keyword evidence="5" id="KW-0460">Magnesium</keyword>
<dbReference type="RefSeq" id="WP_037534774.1">
    <property type="nucleotide sequence ID" value="NZ_JBBBDM010000002.1"/>
</dbReference>